<evidence type="ECO:0000313" key="1">
    <source>
        <dbReference type="EMBL" id="OAD57153.1"/>
    </source>
</evidence>
<dbReference type="AlphaFoldDB" id="A0A310SQH2"/>
<name>A0A310SQH2_9HYME</name>
<dbReference type="EMBL" id="KQ761738">
    <property type="protein sequence ID" value="OAD57153.1"/>
    <property type="molecule type" value="Genomic_DNA"/>
</dbReference>
<keyword evidence="2" id="KW-1185">Reference proteome</keyword>
<protein>
    <submittedName>
        <fullName evidence="1">Uncharacterized protein</fullName>
    </submittedName>
</protein>
<reference evidence="1 2" key="1">
    <citation type="submission" date="2015-07" db="EMBL/GenBank/DDBJ databases">
        <title>The genome of Eufriesea mexicana.</title>
        <authorList>
            <person name="Pan H."/>
            <person name="Kapheim K."/>
        </authorList>
    </citation>
    <scope>NUCLEOTIDE SEQUENCE [LARGE SCALE GENOMIC DNA]</scope>
    <source>
        <strain evidence="1">0111107269</strain>
        <tissue evidence="1">Whole body</tissue>
    </source>
</reference>
<evidence type="ECO:0000313" key="2">
    <source>
        <dbReference type="Proteomes" id="UP000250275"/>
    </source>
</evidence>
<gene>
    <name evidence="1" type="ORF">WN48_02739</name>
</gene>
<dbReference type="Proteomes" id="UP000250275">
    <property type="component" value="Unassembled WGS sequence"/>
</dbReference>
<proteinExistence type="predicted"/>
<organism evidence="1 2">
    <name type="scientific">Eufriesea mexicana</name>
    <dbReference type="NCBI Taxonomy" id="516756"/>
    <lineage>
        <taxon>Eukaryota</taxon>
        <taxon>Metazoa</taxon>
        <taxon>Ecdysozoa</taxon>
        <taxon>Arthropoda</taxon>
        <taxon>Hexapoda</taxon>
        <taxon>Insecta</taxon>
        <taxon>Pterygota</taxon>
        <taxon>Neoptera</taxon>
        <taxon>Endopterygota</taxon>
        <taxon>Hymenoptera</taxon>
        <taxon>Apocrita</taxon>
        <taxon>Aculeata</taxon>
        <taxon>Apoidea</taxon>
        <taxon>Anthophila</taxon>
        <taxon>Apidae</taxon>
        <taxon>Eufriesea</taxon>
    </lineage>
</organism>
<accession>A0A310SQH2</accession>
<sequence length="227" mass="26272">MIYGDLMAGFEVARKILVAPFGNGSCKFRGLLRNGRCKFRVLFSFERDWHLELDDDNVFGRCSFGVLQSSIEYDVPLKRTWYLALKRNNRDPAGIQWFSPPRRGFFQFRKYVDPEADRTPPSLLPGHEHFKLVVEIPPAVQEFICSRTECLGGCFVEPSQITGYAPLWAGHFNTCAWKPAENSRINVFRDTCTMLAGWIRQEFIFFPVCPGREPDKNEFPSLYYVIH</sequence>